<keyword evidence="1" id="KW-1133">Transmembrane helix</keyword>
<evidence type="ECO:0000313" key="2">
    <source>
        <dbReference type="EMBL" id="MDQ0935467.1"/>
    </source>
</evidence>
<name>A0ABU0RTY9_9ACTN</name>
<protein>
    <recommendedName>
        <fullName evidence="4">Integral membrane protein</fullName>
    </recommendedName>
</protein>
<accession>A0ABU0RTY9</accession>
<evidence type="ECO:0000313" key="3">
    <source>
        <dbReference type="Proteomes" id="UP001223072"/>
    </source>
</evidence>
<sequence length="230" mass="24850">MVRRAHGGADPSRALTLVRGSRSAGVARDDGRVGVPGRTRVYGWRWRRNPLRRRSDVVEAWTMLVLAVLLFVGAPLVGVVAARWAYDEGRATAAEQRAERHHVHAVVVVAAGAGAPPVPAGRQYLYRVRVLWTEPGAGSRTATAHVPAGTRRGDAVDLWLDARGRAVAPPPGAVAVRQHSVTVGICATGVTAGLLLLARTALRRTVVQRRLGEWERAWARTGPEWTGRRA</sequence>
<dbReference type="EMBL" id="JAUSZS010000007">
    <property type="protein sequence ID" value="MDQ0935467.1"/>
    <property type="molecule type" value="Genomic_DNA"/>
</dbReference>
<proteinExistence type="predicted"/>
<feature type="transmembrane region" description="Helical" evidence="1">
    <location>
        <begin position="181"/>
        <end position="202"/>
    </location>
</feature>
<reference evidence="2 3" key="1">
    <citation type="submission" date="2023-07" db="EMBL/GenBank/DDBJ databases">
        <title>Comparative genomics of wheat-associated soil bacteria to identify genetic determinants of phenazine resistance.</title>
        <authorList>
            <person name="Mouncey N."/>
        </authorList>
    </citation>
    <scope>NUCLEOTIDE SEQUENCE [LARGE SCALE GENOMIC DNA]</scope>
    <source>
        <strain evidence="2 3">W2I16</strain>
    </source>
</reference>
<evidence type="ECO:0000256" key="1">
    <source>
        <dbReference type="SAM" id="Phobius"/>
    </source>
</evidence>
<feature type="transmembrane region" description="Helical" evidence="1">
    <location>
        <begin position="57"/>
        <end position="82"/>
    </location>
</feature>
<keyword evidence="1" id="KW-0812">Transmembrane</keyword>
<keyword evidence="3" id="KW-1185">Reference proteome</keyword>
<dbReference type="PANTHER" id="PTHR42305">
    <property type="entry name" value="MEMBRANE PROTEIN RV1733C-RELATED"/>
    <property type="match status" value="1"/>
</dbReference>
<dbReference type="RefSeq" id="WP_307629020.1">
    <property type="nucleotide sequence ID" value="NZ_JAUSZS010000007.1"/>
</dbReference>
<organism evidence="2 3">
    <name type="scientific">Streptomyces turgidiscabies</name>
    <dbReference type="NCBI Taxonomy" id="85558"/>
    <lineage>
        <taxon>Bacteria</taxon>
        <taxon>Bacillati</taxon>
        <taxon>Actinomycetota</taxon>
        <taxon>Actinomycetes</taxon>
        <taxon>Kitasatosporales</taxon>
        <taxon>Streptomycetaceae</taxon>
        <taxon>Streptomyces</taxon>
    </lineage>
</organism>
<keyword evidence="1" id="KW-0472">Membrane</keyword>
<evidence type="ECO:0008006" key="4">
    <source>
        <dbReference type="Google" id="ProtNLM"/>
    </source>
</evidence>
<dbReference type="PANTHER" id="PTHR42305:SF1">
    <property type="entry name" value="MEMBRANE PROTEIN RV1733C-RELATED"/>
    <property type="match status" value="1"/>
</dbReference>
<dbReference type="InterPro" id="IPR039708">
    <property type="entry name" value="MT1774/Rv1733c-like"/>
</dbReference>
<gene>
    <name evidence="2" type="ORF">QFZ49_005439</name>
</gene>
<dbReference type="Proteomes" id="UP001223072">
    <property type="component" value="Unassembled WGS sequence"/>
</dbReference>
<comment type="caution">
    <text evidence="2">The sequence shown here is derived from an EMBL/GenBank/DDBJ whole genome shotgun (WGS) entry which is preliminary data.</text>
</comment>